<dbReference type="PANTHER" id="PTHR48071:SF24">
    <property type="entry name" value="DELETED IN MALIGNANT BRAIN TUMORS 1 PROTEIN-LIKE"/>
    <property type="match status" value="1"/>
</dbReference>
<feature type="disulfide bond" evidence="1">
    <location>
        <begin position="33"/>
        <end position="43"/>
    </location>
</feature>
<dbReference type="RefSeq" id="XP_042563444.1">
    <property type="nucleotide sequence ID" value="XM_042707510.1"/>
</dbReference>
<dbReference type="OrthoDB" id="8934573at2759"/>
<dbReference type="GO" id="GO:0005886">
    <property type="term" value="C:plasma membrane"/>
    <property type="evidence" value="ECO:0007669"/>
    <property type="project" value="TreeGrafter"/>
</dbReference>
<feature type="region of interest" description="Disordered" evidence="2">
    <location>
        <begin position="233"/>
        <end position="346"/>
    </location>
</feature>
<organism evidence="5 6">
    <name type="scientific">Clupea harengus</name>
    <name type="common">Atlantic herring</name>
    <dbReference type="NCBI Taxonomy" id="7950"/>
    <lineage>
        <taxon>Eukaryota</taxon>
        <taxon>Metazoa</taxon>
        <taxon>Chordata</taxon>
        <taxon>Craniata</taxon>
        <taxon>Vertebrata</taxon>
        <taxon>Euteleostomi</taxon>
        <taxon>Actinopterygii</taxon>
        <taxon>Neopterygii</taxon>
        <taxon>Teleostei</taxon>
        <taxon>Clupei</taxon>
        <taxon>Clupeiformes</taxon>
        <taxon>Clupeoidei</taxon>
        <taxon>Clupeidae</taxon>
        <taxon>Clupea</taxon>
    </lineage>
</organism>
<feature type="compositionally biased region" description="Acidic residues" evidence="2">
    <location>
        <begin position="332"/>
        <end position="346"/>
    </location>
</feature>
<accession>A0A8M1KP14</accession>
<dbReference type="AlphaFoldDB" id="A0A8M1KP14"/>
<evidence type="ECO:0000256" key="1">
    <source>
        <dbReference type="PROSITE-ProRule" id="PRU00196"/>
    </source>
</evidence>
<reference evidence="6" key="1">
    <citation type="submission" date="2025-08" db="UniProtKB">
        <authorList>
            <consortium name="RefSeq"/>
        </authorList>
    </citation>
    <scope>IDENTIFICATION</scope>
</reference>
<dbReference type="GO" id="GO:0031638">
    <property type="term" value="P:zymogen activation"/>
    <property type="evidence" value="ECO:0007669"/>
    <property type="project" value="TreeGrafter"/>
</dbReference>
<evidence type="ECO:0000256" key="3">
    <source>
        <dbReference type="SAM" id="Phobius"/>
    </source>
</evidence>
<dbReference type="PROSITE" id="PS50287">
    <property type="entry name" value="SRCR_2"/>
    <property type="match status" value="2"/>
</dbReference>
<proteinExistence type="predicted"/>
<gene>
    <name evidence="6" type="primary">LOC122132837</name>
</gene>
<feature type="compositionally biased region" description="Acidic residues" evidence="2">
    <location>
        <begin position="294"/>
        <end position="315"/>
    </location>
</feature>
<evidence type="ECO:0000313" key="5">
    <source>
        <dbReference type="Proteomes" id="UP000515152"/>
    </source>
</evidence>
<evidence type="ECO:0000259" key="4">
    <source>
        <dbReference type="PROSITE" id="PS50287"/>
    </source>
</evidence>
<keyword evidence="3" id="KW-0812">Transmembrane</keyword>
<evidence type="ECO:0000313" key="6">
    <source>
        <dbReference type="RefSeq" id="XP_042563444.1"/>
    </source>
</evidence>
<name>A0A8M1KP14_CLUHA</name>
<dbReference type="PANTHER" id="PTHR48071">
    <property type="entry name" value="SRCR DOMAIN-CONTAINING PROTEIN"/>
    <property type="match status" value="1"/>
</dbReference>
<keyword evidence="1" id="KW-1015">Disulfide bond</keyword>
<feature type="domain" description="SRCR" evidence="4">
    <location>
        <begin position="56"/>
        <end position="153"/>
    </location>
</feature>
<feature type="domain" description="SRCR" evidence="4">
    <location>
        <begin position="1"/>
        <end position="60"/>
    </location>
</feature>
<keyword evidence="3" id="KW-1133">Transmembrane helix</keyword>
<keyword evidence="5" id="KW-1185">Reference proteome</keyword>
<feature type="transmembrane region" description="Helical" evidence="3">
    <location>
        <begin position="166"/>
        <end position="191"/>
    </location>
</feature>
<dbReference type="InterPro" id="IPR001190">
    <property type="entry name" value="SRCR"/>
</dbReference>
<dbReference type="GO" id="GO:0004252">
    <property type="term" value="F:serine-type endopeptidase activity"/>
    <property type="evidence" value="ECO:0007669"/>
    <property type="project" value="TreeGrafter"/>
</dbReference>
<dbReference type="GeneID" id="122132837"/>
<protein>
    <submittedName>
        <fullName evidence="6">Antigen WC1.1-like</fullName>
    </submittedName>
</protein>
<dbReference type="KEGG" id="char:122132837"/>
<dbReference type="Proteomes" id="UP000515152">
    <property type="component" value="Chromosome 4"/>
</dbReference>
<evidence type="ECO:0000256" key="2">
    <source>
        <dbReference type="SAM" id="MobiDB-lite"/>
    </source>
</evidence>
<comment type="caution">
    <text evidence="1">Lacks conserved residue(s) required for the propagation of feature annotation.</text>
</comment>
<keyword evidence="3" id="KW-0472">Membrane</keyword>
<sequence>MSHTLCLNLGCSNAVSASPSDTLPTGPLHHFSCTGSEVRLLQCASQKSTCNSKPVSVICSGSLKFNLTEQCRGQIKVWHGGKWKVACMREKDETTADLLCEHFPGCGGFSHFTQRHAKTPGETLLSCDEANSLEYCTTNASCQRNDITEIYCDGYQRPQETYYRPLPISLIAGVSVGLLLLLLAIVIALVLRKKKQRRRITDLLHGRHGFSTNTSNLARDDFQDLELRVTEERDVGMKNQANGQEKELDQASSEYDDVDEEAASLHTYREASEAPDPGGNTTDNPPPLPARDGELDDGDDYEEGYDDVAEPTAEEGIEHGVPSQSEERELSVEPDAEDYVQPDAEE</sequence>